<dbReference type="InterPro" id="IPR050086">
    <property type="entry name" value="MetN_ABC_transporter-like"/>
</dbReference>
<evidence type="ECO:0000256" key="2">
    <source>
        <dbReference type="ARBA" id="ARBA00005417"/>
    </source>
</evidence>
<keyword evidence="11" id="KW-1185">Reference proteome</keyword>
<evidence type="ECO:0000256" key="8">
    <source>
        <dbReference type="ARBA" id="ARBA00023136"/>
    </source>
</evidence>
<dbReference type="PANTHER" id="PTHR43166:SF9">
    <property type="entry name" value="GLUTAMATE_ASPARTATE IMPORT ATP-BINDING PROTEIN GLTL"/>
    <property type="match status" value="1"/>
</dbReference>
<sequence>MLKLLDLQNDARSQAAPSSEPIAEMRGITKSYGARRVLDNVGLQLRPAERVALIGPSGSGKTTILRLLIGLDRPDAGDIEIAGRPLWPKGGKRKPGDERQAREVRQCVGMVFQQFNLFPHMTALENVREPIRHVLGEPIRVANERAEELLTQVGLRKHLDQRPAQLSGGQQQRVAIARAIGLRPRIMLFDEITSALDPEVVGEVLQVVRKLTDDHDMAIMMVTHEISFAAAFADRILMFDSGSIVEDGPPQQVLKEPAHQRTRQFLRAIIDREGR</sequence>
<dbReference type="Gene3D" id="3.40.50.300">
    <property type="entry name" value="P-loop containing nucleotide triphosphate hydrolases"/>
    <property type="match status" value="1"/>
</dbReference>
<keyword evidence="3" id="KW-0813">Transport</keyword>
<evidence type="ECO:0000256" key="4">
    <source>
        <dbReference type="ARBA" id="ARBA00022475"/>
    </source>
</evidence>
<name>A0ABP8GWE5_9BURK</name>
<feature type="domain" description="ABC transporter" evidence="9">
    <location>
        <begin position="23"/>
        <end position="266"/>
    </location>
</feature>
<evidence type="ECO:0000256" key="6">
    <source>
        <dbReference type="ARBA" id="ARBA00022840"/>
    </source>
</evidence>
<dbReference type="InterPro" id="IPR027417">
    <property type="entry name" value="P-loop_NTPase"/>
</dbReference>
<reference evidence="11" key="1">
    <citation type="journal article" date="2019" name="Int. J. Syst. Evol. Microbiol.">
        <title>The Global Catalogue of Microorganisms (GCM) 10K type strain sequencing project: providing services to taxonomists for standard genome sequencing and annotation.</title>
        <authorList>
            <consortium name="The Broad Institute Genomics Platform"/>
            <consortium name="The Broad Institute Genome Sequencing Center for Infectious Disease"/>
            <person name="Wu L."/>
            <person name="Ma J."/>
        </authorList>
    </citation>
    <scope>NUCLEOTIDE SEQUENCE [LARGE SCALE GENOMIC DNA]</scope>
    <source>
        <strain evidence="11">JCM 17666</strain>
    </source>
</reference>
<dbReference type="InterPro" id="IPR003439">
    <property type="entry name" value="ABC_transporter-like_ATP-bd"/>
</dbReference>
<gene>
    <name evidence="10" type="primary">ehuA</name>
    <name evidence="10" type="ORF">GCM10023144_18940</name>
</gene>
<dbReference type="InterPro" id="IPR017871">
    <property type="entry name" value="ABC_transporter-like_CS"/>
</dbReference>
<dbReference type="SUPFAM" id="SSF52540">
    <property type="entry name" value="P-loop containing nucleoside triphosphate hydrolases"/>
    <property type="match status" value="1"/>
</dbReference>
<keyword evidence="8" id="KW-0472">Membrane</keyword>
<evidence type="ECO:0000313" key="11">
    <source>
        <dbReference type="Proteomes" id="UP001501671"/>
    </source>
</evidence>
<keyword evidence="7" id="KW-0029">Amino-acid transport</keyword>
<dbReference type="GO" id="GO:0005524">
    <property type="term" value="F:ATP binding"/>
    <property type="evidence" value="ECO:0007669"/>
    <property type="project" value="UniProtKB-KW"/>
</dbReference>
<evidence type="ECO:0000256" key="1">
    <source>
        <dbReference type="ARBA" id="ARBA00004202"/>
    </source>
</evidence>
<dbReference type="PROSITE" id="PS00211">
    <property type="entry name" value="ABC_TRANSPORTER_1"/>
    <property type="match status" value="1"/>
</dbReference>
<dbReference type="Proteomes" id="UP001501671">
    <property type="component" value="Unassembled WGS sequence"/>
</dbReference>
<keyword evidence="6 10" id="KW-0067">ATP-binding</keyword>
<evidence type="ECO:0000256" key="5">
    <source>
        <dbReference type="ARBA" id="ARBA00022741"/>
    </source>
</evidence>
<evidence type="ECO:0000256" key="7">
    <source>
        <dbReference type="ARBA" id="ARBA00022970"/>
    </source>
</evidence>
<comment type="similarity">
    <text evidence="2">Belongs to the ABC transporter superfamily.</text>
</comment>
<dbReference type="InterPro" id="IPR003593">
    <property type="entry name" value="AAA+_ATPase"/>
</dbReference>
<proteinExistence type="inferred from homology"/>
<evidence type="ECO:0000259" key="9">
    <source>
        <dbReference type="PROSITE" id="PS50893"/>
    </source>
</evidence>
<dbReference type="Pfam" id="PF00005">
    <property type="entry name" value="ABC_tran"/>
    <property type="match status" value="1"/>
</dbReference>
<dbReference type="PIRSF" id="PIRSF039085">
    <property type="entry name" value="ABC_ATPase_HisP"/>
    <property type="match status" value="1"/>
</dbReference>
<comment type="subcellular location">
    <subcellularLocation>
        <location evidence="1">Cell membrane</location>
        <topology evidence="1">Peripheral membrane protein</topology>
    </subcellularLocation>
</comment>
<comment type="caution">
    <text evidence="10">The sequence shown here is derived from an EMBL/GenBank/DDBJ whole genome shotgun (WGS) entry which is preliminary data.</text>
</comment>
<dbReference type="PROSITE" id="PS50893">
    <property type="entry name" value="ABC_TRANSPORTER_2"/>
    <property type="match status" value="1"/>
</dbReference>
<organism evidence="10 11">
    <name type="scientific">Pigmentiphaga soli</name>
    <dbReference type="NCBI Taxonomy" id="1007095"/>
    <lineage>
        <taxon>Bacteria</taxon>
        <taxon>Pseudomonadati</taxon>
        <taxon>Pseudomonadota</taxon>
        <taxon>Betaproteobacteria</taxon>
        <taxon>Burkholderiales</taxon>
        <taxon>Alcaligenaceae</taxon>
        <taxon>Pigmentiphaga</taxon>
    </lineage>
</organism>
<dbReference type="RefSeq" id="WP_345248679.1">
    <property type="nucleotide sequence ID" value="NZ_BAABFO010000007.1"/>
</dbReference>
<accession>A0ABP8GWE5</accession>
<keyword evidence="5" id="KW-0547">Nucleotide-binding</keyword>
<dbReference type="InterPro" id="IPR030679">
    <property type="entry name" value="ABC_ATPase_HisP-typ"/>
</dbReference>
<keyword evidence="4" id="KW-1003">Cell membrane</keyword>
<dbReference type="PANTHER" id="PTHR43166">
    <property type="entry name" value="AMINO ACID IMPORT ATP-BINDING PROTEIN"/>
    <property type="match status" value="1"/>
</dbReference>
<protein>
    <submittedName>
        <fullName evidence="10">Ectoine/hydroxyectoine ABC transporter ATP-binding protein EhuA</fullName>
    </submittedName>
</protein>
<evidence type="ECO:0000256" key="3">
    <source>
        <dbReference type="ARBA" id="ARBA00022448"/>
    </source>
</evidence>
<dbReference type="SMART" id="SM00382">
    <property type="entry name" value="AAA"/>
    <property type="match status" value="1"/>
</dbReference>
<evidence type="ECO:0000313" key="10">
    <source>
        <dbReference type="EMBL" id="GAA4330869.1"/>
    </source>
</evidence>
<dbReference type="EMBL" id="BAABFO010000007">
    <property type="protein sequence ID" value="GAA4330869.1"/>
    <property type="molecule type" value="Genomic_DNA"/>
</dbReference>